<reference evidence="1" key="1">
    <citation type="submission" date="2021-03" db="EMBL/GenBank/DDBJ databases">
        <title>Evolutionary priming and transition to the ectomycorrhizal habit in an iconic lineage of mushroom-forming fungi: is preadaptation a requirement?</title>
        <authorList>
            <consortium name="DOE Joint Genome Institute"/>
            <person name="Looney B.P."/>
            <person name="Miyauchi S."/>
            <person name="Morin E."/>
            <person name="Drula E."/>
            <person name="Courty P.E."/>
            <person name="Chicoki N."/>
            <person name="Fauchery L."/>
            <person name="Kohler A."/>
            <person name="Kuo A."/>
            <person name="LaButti K."/>
            <person name="Pangilinan J."/>
            <person name="Lipzen A."/>
            <person name="Riley R."/>
            <person name="Andreopoulos W."/>
            <person name="He G."/>
            <person name="Johnson J."/>
            <person name="Barry K.W."/>
            <person name="Grigoriev I.V."/>
            <person name="Nagy L."/>
            <person name="Hibbett D."/>
            <person name="Henrissat B."/>
            <person name="Matheny P.B."/>
            <person name="Labbe J."/>
            <person name="Martin A.F."/>
        </authorList>
    </citation>
    <scope>NUCLEOTIDE SEQUENCE</scope>
    <source>
        <strain evidence="1">BPL698</strain>
    </source>
</reference>
<keyword evidence="2" id="KW-1185">Reference proteome</keyword>
<evidence type="ECO:0000313" key="2">
    <source>
        <dbReference type="Proteomes" id="UP001207468"/>
    </source>
</evidence>
<sequence length="296" mass="33956">MHTNKSSFTLVLFICIRTLLLKKPFPKIPREDFYGSFLTFLAHSLPSQRWCCLNNVSPSRPHPRTLHITLLGARIEGHFTPAFPIWSIEELRRGLELDKAFEGFKAHLAQCLKSWPPPACPTDANPIHYHLAHIRSLHGDNPPELEKAIDDILDNAVKYFGYVARDVFRAILRNFQRVYEGLMSTLGNPQQFEDILRAVVSGENFSTNHPSHRAIVINSRRKIGHPVSWDIDFRSDWITKAAALKIQECADEHVCEIMSDLASFRQGATLASWLFEVYAHRTIVRDAKDLRQRDHV</sequence>
<name>A0ACC0UR22_9AGAM</name>
<dbReference type="Proteomes" id="UP001207468">
    <property type="component" value="Unassembled WGS sequence"/>
</dbReference>
<protein>
    <submittedName>
        <fullName evidence="1">Uncharacterized protein</fullName>
    </submittedName>
</protein>
<dbReference type="EMBL" id="JAGFNK010000001">
    <property type="protein sequence ID" value="KAI9513534.1"/>
    <property type="molecule type" value="Genomic_DNA"/>
</dbReference>
<comment type="caution">
    <text evidence="1">The sequence shown here is derived from an EMBL/GenBank/DDBJ whole genome shotgun (WGS) entry which is preliminary data.</text>
</comment>
<accession>A0ACC0UR22</accession>
<gene>
    <name evidence="1" type="ORF">F5148DRAFT_11522</name>
</gene>
<proteinExistence type="predicted"/>
<evidence type="ECO:0000313" key="1">
    <source>
        <dbReference type="EMBL" id="KAI9513534.1"/>
    </source>
</evidence>
<organism evidence="1 2">
    <name type="scientific">Russula earlei</name>
    <dbReference type="NCBI Taxonomy" id="71964"/>
    <lineage>
        <taxon>Eukaryota</taxon>
        <taxon>Fungi</taxon>
        <taxon>Dikarya</taxon>
        <taxon>Basidiomycota</taxon>
        <taxon>Agaricomycotina</taxon>
        <taxon>Agaricomycetes</taxon>
        <taxon>Russulales</taxon>
        <taxon>Russulaceae</taxon>
        <taxon>Russula</taxon>
    </lineage>
</organism>